<dbReference type="InterPro" id="IPR013458">
    <property type="entry name" value="Ald_epimerase_bac"/>
</dbReference>
<dbReference type="InterPro" id="IPR008183">
    <property type="entry name" value="Aldose_1/G6P_1-epimerase"/>
</dbReference>
<dbReference type="PANTHER" id="PTHR10091">
    <property type="entry name" value="ALDOSE-1-EPIMERASE"/>
    <property type="match status" value="1"/>
</dbReference>
<dbReference type="SUPFAM" id="SSF74650">
    <property type="entry name" value="Galactose mutarotase-like"/>
    <property type="match status" value="1"/>
</dbReference>
<feature type="active site" description="Proton acceptor" evidence="6">
    <location>
        <position position="311"/>
    </location>
</feature>
<dbReference type="PIRSF" id="PIRSF005096">
    <property type="entry name" value="GALM"/>
    <property type="match status" value="1"/>
</dbReference>
<dbReference type="Pfam" id="PF01263">
    <property type="entry name" value="Aldose_epim"/>
    <property type="match status" value="1"/>
</dbReference>
<dbReference type="InterPro" id="IPR014718">
    <property type="entry name" value="GH-type_carb-bd"/>
</dbReference>
<dbReference type="NCBIfam" id="TIGR02636">
    <property type="entry name" value="galM_Leloir"/>
    <property type="match status" value="1"/>
</dbReference>
<evidence type="ECO:0000256" key="4">
    <source>
        <dbReference type="ARBA" id="ARBA00023277"/>
    </source>
</evidence>
<dbReference type="Gene3D" id="2.70.98.10">
    <property type="match status" value="1"/>
</dbReference>
<comment type="caution">
    <text evidence="9">The sequence shown here is derived from an EMBL/GenBank/DDBJ whole genome shotgun (WGS) entry which is preliminary data.</text>
</comment>
<dbReference type="EC" id="5.1.3.3" evidence="5"/>
<dbReference type="InterPro" id="IPR015443">
    <property type="entry name" value="Aldose_1-epimerase"/>
</dbReference>
<evidence type="ECO:0000256" key="1">
    <source>
        <dbReference type="ARBA" id="ARBA00005028"/>
    </source>
</evidence>
<organism evidence="9 10">
    <name type="scientific">Biostraticola tofi</name>
    <dbReference type="NCBI Taxonomy" id="466109"/>
    <lineage>
        <taxon>Bacteria</taxon>
        <taxon>Pseudomonadati</taxon>
        <taxon>Pseudomonadota</taxon>
        <taxon>Gammaproteobacteria</taxon>
        <taxon>Enterobacterales</taxon>
        <taxon>Bruguierivoracaceae</taxon>
        <taxon>Biostraticola</taxon>
    </lineage>
</organism>
<dbReference type="CDD" id="cd09019">
    <property type="entry name" value="galactose_mutarotase_like"/>
    <property type="match status" value="1"/>
</dbReference>
<name>A0A4R3YZP1_9GAMM</name>
<evidence type="ECO:0000256" key="2">
    <source>
        <dbReference type="ARBA" id="ARBA00006206"/>
    </source>
</evidence>
<gene>
    <name evidence="9" type="ORF">EDC52_103116</name>
</gene>
<dbReference type="GO" id="GO:0006006">
    <property type="term" value="P:glucose metabolic process"/>
    <property type="evidence" value="ECO:0007669"/>
    <property type="project" value="TreeGrafter"/>
</dbReference>
<dbReference type="Proteomes" id="UP000295719">
    <property type="component" value="Unassembled WGS sequence"/>
</dbReference>
<feature type="active site" description="Proton donor" evidence="6">
    <location>
        <position position="176"/>
    </location>
</feature>
<dbReference type="PANTHER" id="PTHR10091:SF0">
    <property type="entry name" value="GALACTOSE MUTAROTASE"/>
    <property type="match status" value="1"/>
</dbReference>
<comment type="pathway">
    <text evidence="1 5">Carbohydrate metabolism; hexose metabolism.</text>
</comment>
<evidence type="ECO:0000313" key="10">
    <source>
        <dbReference type="Proteomes" id="UP000295719"/>
    </source>
</evidence>
<dbReference type="RefSeq" id="WP_131864802.1">
    <property type="nucleotide sequence ID" value="NZ_SMCR01000003.1"/>
</dbReference>
<feature type="binding site" evidence="8">
    <location>
        <begin position="176"/>
        <end position="178"/>
    </location>
    <ligand>
        <name>beta-D-galactose</name>
        <dbReference type="ChEBI" id="CHEBI:27667"/>
    </ligand>
</feature>
<dbReference type="UniPathway" id="UPA00242"/>
<dbReference type="GO" id="GO:0030246">
    <property type="term" value="F:carbohydrate binding"/>
    <property type="evidence" value="ECO:0007669"/>
    <property type="project" value="InterPro"/>
</dbReference>
<comment type="similarity">
    <text evidence="2 5">Belongs to the aldose epimerase family.</text>
</comment>
<feature type="binding site" evidence="7">
    <location>
        <position position="246"/>
    </location>
    <ligand>
        <name>beta-D-galactose</name>
        <dbReference type="ChEBI" id="CHEBI:27667"/>
    </ligand>
</feature>
<dbReference type="GO" id="GO:0004034">
    <property type="term" value="F:aldose 1-epimerase activity"/>
    <property type="evidence" value="ECO:0007669"/>
    <property type="project" value="UniProtKB-EC"/>
</dbReference>
<comment type="catalytic activity">
    <reaction evidence="5">
        <text>alpha-D-glucose = beta-D-glucose</text>
        <dbReference type="Rhea" id="RHEA:10264"/>
        <dbReference type="ChEBI" id="CHEBI:15903"/>
        <dbReference type="ChEBI" id="CHEBI:17925"/>
        <dbReference type="EC" id="5.1.3.3"/>
    </reaction>
</comment>
<keyword evidence="3 5" id="KW-0413">Isomerase</keyword>
<sequence>MLKMYDSGTAPDGQPFQCLTLSNVHGTEISLMDWGATWLSCQLKLADGSRREVLLGCQTPEEYPQQNAYLGATVGRYANRIANATLARAGRQWHLSANQDTHQLHGGAQGFHARRWQLAEHSTDSALFRLESADGDQGFPGNLTAEVRYTVTEDNSVTIDYQATVDKPCPINLTNHAYFHLDGPNSDIRPQTLQIAADKFLPVDSEGIPCADPADVTDTGMDFRQPKTIAQDFLRDRDQQRMKGYDHGYLLNAGCRNGDEPAAKLWSADGKLLLQLYTTAPAVQFYSGNYLAGTPARHGGQYLSYSGVALESEFLPDSPNHPEWPQEACWLEPGETYRSQTRYQFVAL</sequence>
<dbReference type="InterPro" id="IPR047215">
    <property type="entry name" value="Galactose_mutarotase-like"/>
</dbReference>
<dbReference type="GO" id="GO:0005737">
    <property type="term" value="C:cytoplasm"/>
    <property type="evidence" value="ECO:0007669"/>
    <property type="project" value="TreeGrafter"/>
</dbReference>
<evidence type="ECO:0000256" key="3">
    <source>
        <dbReference type="ARBA" id="ARBA00023235"/>
    </source>
</evidence>
<dbReference type="InterPro" id="IPR011013">
    <property type="entry name" value="Gal_mutarotase_sf_dom"/>
</dbReference>
<keyword evidence="10" id="KW-1185">Reference proteome</keyword>
<evidence type="ECO:0000256" key="8">
    <source>
        <dbReference type="PIRSR" id="PIRSR005096-3"/>
    </source>
</evidence>
<feature type="binding site" evidence="8">
    <location>
        <begin position="79"/>
        <end position="80"/>
    </location>
    <ligand>
        <name>beta-D-galactose</name>
        <dbReference type="ChEBI" id="CHEBI:27667"/>
    </ligand>
</feature>
<evidence type="ECO:0000256" key="7">
    <source>
        <dbReference type="PIRSR" id="PIRSR005096-2"/>
    </source>
</evidence>
<keyword evidence="4 5" id="KW-0119">Carbohydrate metabolism</keyword>
<reference evidence="9 10" key="1">
    <citation type="submission" date="2019-03" db="EMBL/GenBank/DDBJ databases">
        <title>Genomic Encyclopedia of Type Strains, Phase IV (KMG-IV): sequencing the most valuable type-strain genomes for metagenomic binning, comparative biology and taxonomic classification.</title>
        <authorList>
            <person name="Goeker M."/>
        </authorList>
    </citation>
    <scope>NUCLEOTIDE SEQUENCE [LARGE SCALE GENOMIC DNA]</scope>
    <source>
        <strain evidence="9 10">DSM 19580</strain>
    </source>
</reference>
<dbReference type="GO" id="GO:0033499">
    <property type="term" value="P:galactose catabolic process via UDP-galactose, Leloir pathway"/>
    <property type="evidence" value="ECO:0007669"/>
    <property type="project" value="TreeGrafter"/>
</dbReference>
<proteinExistence type="inferred from homology"/>
<evidence type="ECO:0000256" key="5">
    <source>
        <dbReference type="PIRNR" id="PIRNR005096"/>
    </source>
</evidence>
<protein>
    <recommendedName>
        <fullName evidence="5">Aldose 1-epimerase</fullName>
        <ecNumber evidence="5">5.1.3.3</ecNumber>
    </recommendedName>
</protein>
<dbReference type="OrthoDB" id="9779408at2"/>
<dbReference type="EMBL" id="SMCR01000003">
    <property type="protein sequence ID" value="TCV98032.1"/>
    <property type="molecule type" value="Genomic_DNA"/>
</dbReference>
<accession>A0A4R3YZP1</accession>
<dbReference type="NCBIfam" id="NF008277">
    <property type="entry name" value="PRK11055.1"/>
    <property type="match status" value="1"/>
</dbReference>
<evidence type="ECO:0000256" key="6">
    <source>
        <dbReference type="PIRSR" id="PIRSR005096-1"/>
    </source>
</evidence>
<dbReference type="AlphaFoldDB" id="A0A4R3YZP1"/>
<evidence type="ECO:0000313" key="9">
    <source>
        <dbReference type="EMBL" id="TCV98032.1"/>
    </source>
</evidence>